<gene>
    <name evidence="6" type="ORF">BCV70DRAFT_163749</name>
</gene>
<sequence length="1863" mass="200194">MPPPDPLIRTVEPSAAGGALSPTQQARSLPSEPIDVETTNWNAVKILASQHGIDSASLDQIRTAVAASDDPSRDFGVDTPFHITALRLENGRVVYRFRSRDAFPAHSGSSDRAAQLDSAISEFGVPRSSSSGAVFPHHDPASGSFSSLLRMTGNLSLKQSKSIPVLRRKASGNLVANHLPAAAPSQATVAESYPVFGTIMGGGITFPTLSSSSNAASSSRVPAPPTSPGAQTGHLAAAFRPRELGQSTPMARGASAPVTGAHAMRHLIGHLEEGDVLGAVLGLRHEEIWSGRAKHGTQPSATKRTAPSNFSSSASSTGSPRSPLQPSDTLPPDSSALAEPFLPKLDFGSGFAKSPRLHQLREAQSFESNASDSTARAGDDGDGDNSLDSEAGEAATNQTGHALQLNILDYPAELQPHLLAAIQNVSGDGNGDHPARHTLIYDVLQCYHRRTASMPPQTAAAAGSLRAQLSPGSRQHRRFNSTELAMQTSAAPGDDPRFAIWAVRNDADDGSYIISDRHGRVDGPETLTPSHSASSFPAIAALGTRGSPLDRRLSARMAGMMDGGSNKPADFSPAETGSHRSSGSGKASSASSRRRVSSSSKPILLAASVARLVAELTAEIDQPFLIDFLMTYRAFLDPLDLLELLTLRFEWAVADASSAEDDARRRIVRVRTFVVLRHWLLNHFDHDFLPNRALRQRLANWLNQTASDERIRKRPADLSIVNSLRKVVRNLKETYSHTGVGGLLLHDAGRVASGESEGKNASVSTRTSSKSFASTSSGGGHRSSNDRAPQAGLRASTATAEEINLDFSDDQAAQDPSRHARAVSGGLDPSGFAPTSKPKDVPRNDTAAQKASADSVILAPRPGPSPSMRTSRVSIKVPGVSQSNLTSPPAPLPHASSALSRAFVQTVGRLSRFKRVLGSRGLSVDPSHDLDVDLNDCNDLLFTKGGLESLIQFFELDPLRSPQQALTTRQFAKPLKQRPATLAEEDEEEPASHMSEDSTGVEETPSLNGASTTRSTPASSIDLTAHVPKHPATDGLGIVSVSASASVTVEDHFVGESAQPLQDPLALDIGSLAPVARPKLAARTSDHLHHTTSEQTLRSVSQLQETETEVSEAIREQPLEQQAHDAKMSAKRVSSRLSSRFGTQRARESFRHSAMSGDGPRIVQIDDIDLSSDDDDYAVRRALRRLPGARNLREANTVRDIEPVPAGRSSVDSMASSMYQGAFHPVLASTGVVGTRRSMASTFSAKHGRSVSVDSFALRPDVHSANHAPPIIGIVHSEMLDPDEALQGYELVKGFNLDGIESDEEEPGDVEAALRRLEGIIDEGRQKAKAKRVEKLWLRSLARNAEVDGSQSGDRPESVSARHISMSSRASKSEGPPSSAHTGGSFADNEDEDNSASLDLAESVIADGSQSGADRDAAAAAVREVEVPEAETSFLDLQESASASEAESHSSAPGASLSPRSPARAAHTTGSSAGTWMRTQMQSPQRQQRSLPTLGGPPSPKVGLPSLPPVHRSFLLAFRSETVARQMCLIEAELLRSVDWDELSSARWKERRYGSEVTDWEVFYRDRVRDRLEAQRLGLVYHDRSVEAIVARFNLTSNWVASEVVLTQSIEERAAVICKLIRIAWKCYQQSNFASLAQIIFGLSTPWVERLRRTWNRVGYYEMRIWKDLNSFVGPKNNFRHLRNAMLQLIDGVSGIEDESIVSSGPNGGGNATSSAQSNATRGCIPFFGLFLSDLMVNDALPTFLDPTNPTQPARFEKVPCEDRPSVDADSAAEALPSRFRPSRPDAFASLPPLPPSVKLEPLVNVHKFRNTAHIIQQISAFQMAAKNYSALFEAEKGAYVRCLKLRCLSGDLLARLSHMVEP</sequence>
<dbReference type="GO" id="GO:0005085">
    <property type="term" value="F:guanyl-nucleotide exchange factor activity"/>
    <property type="evidence" value="ECO:0007669"/>
    <property type="project" value="UniProtKB-KW"/>
</dbReference>
<feature type="compositionally biased region" description="Low complexity" evidence="3">
    <location>
        <begin position="211"/>
        <end position="221"/>
    </location>
</feature>
<accession>A0A317XLM9</accession>
<dbReference type="InParanoid" id="A0A317XLM9"/>
<feature type="compositionally biased region" description="Polar residues" evidence="3">
    <location>
        <begin position="1005"/>
        <end position="1019"/>
    </location>
</feature>
<protein>
    <submittedName>
        <fullName evidence="6">Ras GEF</fullName>
    </submittedName>
</protein>
<dbReference type="InterPro" id="IPR000651">
    <property type="entry name" value="Ras-like_Gua-exchang_fac_N"/>
</dbReference>
<dbReference type="InterPro" id="IPR036964">
    <property type="entry name" value="RASGEF_cat_dom_sf"/>
</dbReference>
<feature type="region of interest" description="Disordered" evidence="3">
    <location>
        <begin position="1345"/>
        <end position="1395"/>
    </location>
</feature>
<feature type="region of interest" description="Disordered" evidence="3">
    <location>
        <begin position="1437"/>
        <end position="1505"/>
    </location>
</feature>
<feature type="compositionally biased region" description="Basic and acidic residues" evidence="3">
    <location>
        <begin position="1755"/>
        <end position="1767"/>
    </location>
</feature>
<feature type="compositionally biased region" description="Polar residues" evidence="3">
    <location>
        <begin position="365"/>
        <end position="374"/>
    </location>
</feature>
<dbReference type="GO" id="GO:0007265">
    <property type="term" value="P:Ras protein signal transduction"/>
    <property type="evidence" value="ECO:0007669"/>
    <property type="project" value="TreeGrafter"/>
</dbReference>
<dbReference type="GO" id="GO:0005886">
    <property type="term" value="C:plasma membrane"/>
    <property type="evidence" value="ECO:0007669"/>
    <property type="project" value="TreeGrafter"/>
</dbReference>
<evidence type="ECO:0000256" key="2">
    <source>
        <dbReference type="PROSITE-ProRule" id="PRU00168"/>
    </source>
</evidence>
<evidence type="ECO:0000259" key="4">
    <source>
        <dbReference type="PROSITE" id="PS50009"/>
    </source>
</evidence>
<dbReference type="Gene3D" id="1.10.840.10">
    <property type="entry name" value="Ras guanine-nucleotide exchange factors catalytic domain"/>
    <property type="match status" value="1"/>
</dbReference>
<dbReference type="SMART" id="SM00229">
    <property type="entry name" value="RasGEFN"/>
    <property type="match status" value="1"/>
</dbReference>
<feature type="compositionally biased region" description="Acidic residues" evidence="3">
    <location>
        <begin position="380"/>
        <end position="391"/>
    </location>
</feature>
<feature type="region of interest" description="Disordered" evidence="3">
    <location>
        <begin position="559"/>
        <end position="595"/>
    </location>
</feature>
<keyword evidence="1 2" id="KW-0344">Guanine-nucleotide releasing factor</keyword>
<dbReference type="EMBL" id="KZ819196">
    <property type="protein sequence ID" value="PWY99233.1"/>
    <property type="molecule type" value="Genomic_DNA"/>
</dbReference>
<evidence type="ECO:0000256" key="1">
    <source>
        <dbReference type="ARBA" id="ARBA00022658"/>
    </source>
</evidence>
<feature type="compositionally biased region" description="Polar residues" evidence="3">
    <location>
        <begin position="1468"/>
        <end position="1491"/>
    </location>
</feature>
<dbReference type="InterPro" id="IPR008937">
    <property type="entry name" value="Ras-like_GEF"/>
</dbReference>
<feature type="compositionally biased region" description="Low complexity" evidence="3">
    <location>
        <begin position="307"/>
        <end position="322"/>
    </location>
</feature>
<feature type="domain" description="Ras-GEF" evidence="4">
    <location>
        <begin position="1519"/>
        <end position="1856"/>
    </location>
</feature>
<feature type="region of interest" description="Disordered" evidence="3">
    <location>
        <begin position="291"/>
        <end position="341"/>
    </location>
</feature>
<keyword evidence="7" id="KW-1185">Reference proteome</keyword>
<dbReference type="Pfam" id="PF00617">
    <property type="entry name" value="RasGEF"/>
    <property type="match status" value="1"/>
</dbReference>
<reference evidence="6 7" key="1">
    <citation type="journal article" date="2018" name="Mol. Biol. Evol.">
        <title>Broad Genomic Sampling Reveals a Smut Pathogenic Ancestry of the Fungal Clade Ustilaginomycotina.</title>
        <authorList>
            <person name="Kijpornyongpan T."/>
            <person name="Mondo S.J."/>
            <person name="Barry K."/>
            <person name="Sandor L."/>
            <person name="Lee J."/>
            <person name="Lipzen A."/>
            <person name="Pangilinan J."/>
            <person name="LaButti K."/>
            <person name="Hainaut M."/>
            <person name="Henrissat B."/>
            <person name="Grigoriev I.V."/>
            <person name="Spatafora J.W."/>
            <person name="Aime M.C."/>
        </authorList>
    </citation>
    <scope>NUCLEOTIDE SEQUENCE [LARGE SCALE GENOMIC DNA]</scope>
    <source>
        <strain evidence="6 7">MCA 3645</strain>
    </source>
</reference>
<dbReference type="Gene3D" id="1.20.870.10">
    <property type="entry name" value="Son of sevenless (SoS) protein Chain: S domain 1"/>
    <property type="match status" value="1"/>
</dbReference>
<dbReference type="PROSITE" id="PS50212">
    <property type="entry name" value="RASGEF_NTER"/>
    <property type="match status" value="1"/>
</dbReference>
<dbReference type="CDD" id="cd06224">
    <property type="entry name" value="REM"/>
    <property type="match status" value="1"/>
</dbReference>
<evidence type="ECO:0000313" key="6">
    <source>
        <dbReference type="EMBL" id="PWY99233.1"/>
    </source>
</evidence>
<feature type="compositionally biased region" description="Polar residues" evidence="3">
    <location>
        <begin position="297"/>
        <end position="306"/>
    </location>
</feature>
<dbReference type="InterPro" id="IPR023578">
    <property type="entry name" value="Ras_GEF_dom_sf"/>
</dbReference>
<dbReference type="Pfam" id="PF00618">
    <property type="entry name" value="RasGEF_N"/>
    <property type="match status" value="1"/>
</dbReference>
<feature type="compositionally biased region" description="Low complexity" evidence="3">
    <location>
        <begin position="579"/>
        <end position="595"/>
    </location>
</feature>
<dbReference type="PANTHER" id="PTHR23113">
    <property type="entry name" value="GUANINE NUCLEOTIDE EXCHANGE FACTOR"/>
    <property type="match status" value="1"/>
</dbReference>
<feature type="compositionally biased region" description="Low complexity" evidence="3">
    <location>
        <begin position="1439"/>
        <end position="1466"/>
    </location>
</feature>
<evidence type="ECO:0000313" key="7">
    <source>
        <dbReference type="Proteomes" id="UP000246740"/>
    </source>
</evidence>
<feature type="region of interest" description="Disordered" evidence="3">
    <location>
        <begin position="1747"/>
        <end position="1780"/>
    </location>
</feature>
<dbReference type="PROSITE" id="PS50009">
    <property type="entry name" value="RASGEF_CAT"/>
    <property type="match status" value="1"/>
</dbReference>
<feature type="region of interest" description="Disordered" evidence="3">
    <location>
        <begin position="364"/>
        <end position="396"/>
    </location>
</feature>
<proteinExistence type="predicted"/>
<dbReference type="InterPro" id="IPR001895">
    <property type="entry name" value="RASGEF_cat_dom"/>
</dbReference>
<name>A0A317XLM9_9BASI</name>
<evidence type="ECO:0000259" key="5">
    <source>
        <dbReference type="PROSITE" id="PS50212"/>
    </source>
</evidence>
<organism evidence="6 7">
    <name type="scientific">Testicularia cyperi</name>
    <dbReference type="NCBI Taxonomy" id="1882483"/>
    <lineage>
        <taxon>Eukaryota</taxon>
        <taxon>Fungi</taxon>
        <taxon>Dikarya</taxon>
        <taxon>Basidiomycota</taxon>
        <taxon>Ustilaginomycotina</taxon>
        <taxon>Ustilaginomycetes</taxon>
        <taxon>Ustilaginales</taxon>
        <taxon>Anthracoideaceae</taxon>
        <taxon>Testicularia</taxon>
    </lineage>
</organism>
<feature type="region of interest" description="Disordered" evidence="3">
    <location>
        <begin position="514"/>
        <end position="534"/>
    </location>
</feature>
<dbReference type="Proteomes" id="UP000246740">
    <property type="component" value="Unassembled WGS sequence"/>
</dbReference>
<feature type="region of interest" description="Disordered" evidence="3">
    <location>
        <begin position="1121"/>
        <end position="1143"/>
    </location>
</feature>
<dbReference type="OrthoDB" id="10254377at2759"/>
<feature type="region of interest" description="Disordered" evidence="3">
    <location>
        <begin position="754"/>
        <end position="871"/>
    </location>
</feature>
<feature type="region of interest" description="Disordered" evidence="3">
    <location>
        <begin position="1"/>
        <end position="31"/>
    </location>
</feature>
<dbReference type="STRING" id="1882483.A0A317XLM9"/>
<feature type="region of interest" description="Disordered" evidence="3">
    <location>
        <begin position="969"/>
        <end position="1019"/>
    </location>
</feature>
<feature type="region of interest" description="Disordered" evidence="3">
    <location>
        <begin position="211"/>
        <end position="233"/>
    </location>
</feature>
<feature type="compositionally biased region" description="Low complexity" evidence="3">
    <location>
        <begin position="762"/>
        <end position="776"/>
    </location>
</feature>
<dbReference type="SMART" id="SM00147">
    <property type="entry name" value="RasGEF"/>
    <property type="match status" value="1"/>
</dbReference>
<evidence type="ECO:0000256" key="3">
    <source>
        <dbReference type="SAM" id="MobiDB-lite"/>
    </source>
</evidence>
<dbReference type="SUPFAM" id="SSF48366">
    <property type="entry name" value="Ras GEF"/>
    <property type="match status" value="1"/>
</dbReference>
<dbReference type="PANTHER" id="PTHR23113:SF368">
    <property type="entry name" value="CELL DIVISION CONTROL PROTEIN 25"/>
    <property type="match status" value="1"/>
</dbReference>
<feature type="domain" description="N-terminal Ras-GEF" evidence="5">
    <location>
        <begin position="600"/>
        <end position="732"/>
    </location>
</feature>